<keyword evidence="7" id="KW-0206">Cytoskeleton</keyword>
<dbReference type="Gene3D" id="1.20.900.10">
    <property type="entry name" value="Dbl homology (DH) domain"/>
    <property type="match status" value="1"/>
</dbReference>
<keyword evidence="3" id="KW-0344">Guanine-nucleotide releasing factor</keyword>
<dbReference type="Pfam" id="PF00621">
    <property type="entry name" value="RhoGEF"/>
    <property type="match status" value="1"/>
</dbReference>
<feature type="domain" description="FYVE-type" evidence="12">
    <location>
        <begin position="1310"/>
        <end position="1369"/>
    </location>
</feature>
<dbReference type="CDD" id="cd00160">
    <property type="entry name" value="RhoGEF"/>
    <property type="match status" value="1"/>
</dbReference>
<dbReference type="GO" id="GO:0005085">
    <property type="term" value="F:guanyl-nucleotide exchange factor activity"/>
    <property type="evidence" value="ECO:0007669"/>
    <property type="project" value="UniProtKB-KW"/>
</dbReference>
<dbReference type="GO" id="GO:0005737">
    <property type="term" value="C:cytoplasm"/>
    <property type="evidence" value="ECO:0007669"/>
    <property type="project" value="TreeGrafter"/>
</dbReference>
<dbReference type="CDD" id="cd13237">
    <property type="entry name" value="PH2_FGD5_FGD6"/>
    <property type="match status" value="1"/>
</dbReference>
<dbReference type="Pfam" id="PF01363">
    <property type="entry name" value="FYVE"/>
    <property type="match status" value="1"/>
</dbReference>
<feature type="region of interest" description="Disordered" evidence="9">
    <location>
        <begin position="426"/>
        <end position="456"/>
    </location>
</feature>
<keyword evidence="5 8" id="KW-0863">Zinc-finger</keyword>
<evidence type="ECO:0000256" key="6">
    <source>
        <dbReference type="ARBA" id="ARBA00022833"/>
    </source>
</evidence>
<evidence type="ECO:0000256" key="5">
    <source>
        <dbReference type="ARBA" id="ARBA00022771"/>
    </source>
</evidence>
<name>A0A3B3Q870_9TELE</name>
<evidence type="ECO:0000259" key="12">
    <source>
        <dbReference type="PROSITE" id="PS50178"/>
    </source>
</evidence>
<feature type="compositionally biased region" description="Acidic residues" evidence="9">
    <location>
        <begin position="428"/>
        <end position="439"/>
    </location>
</feature>
<feature type="domain" description="PH" evidence="10">
    <location>
        <begin position="1424"/>
        <end position="1522"/>
    </location>
</feature>
<dbReference type="Proteomes" id="UP000261540">
    <property type="component" value="Unplaced"/>
</dbReference>
<dbReference type="InterPro" id="IPR017455">
    <property type="entry name" value="Znf_FYVE-rel"/>
</dbReference>
<feature type="compositionally biased region" description="Basic and acidic residues" evidence="9">
    <location>
        <begin position="54"/>
        <end position="76"/>
    </location>
</feature>
<dbReference type="InterPro" id="IPR013083">
    <property type="entry name" value="Znf_RING/FYVE/PHD"/>
</dbReference>
<evidence type="ECO:0000256" key="3">
    <source>
        <dbReference type="ARBA" id="ARBA00022658"/>
    </source>
</evidence>
<dbReference type="PROSITE" id="PS50003">
    <property type="entry name" value="PH_DOMAIN"/>
    <property type="match status" value="2"/>
</dbReference>
<sequence length="1523" mass="171488">MNTEYLKSPHSSKPRILNHLTIRLPSTLMSRPRVVSRGARPPIAPKPSLLHNSEQPEKEEGCPHANGHLESEEDHELKACQETRVQLGRHVVESCDEEEQLTETLCGNEVKEEKVEGESELKEQGLNLINSIEMEGSDFADMVEVCDVESTPESLHSAEISDLEDMESLEPWSNNAEEDVPQADELPNHSMAFDKHESARESSHEHEIGHLQEDESPFRDGDKIRNDPEETTDELCSEDESDLQSAPSQENCSEGCLPCHRFTVGGELSLVLDICKVPLSLDECTYDVIGPPCDTDSAQPETLTDNSDKSQVFQDTWEGFQPYSVIESVPGEDVLNITDINRNISSTSEGLDPAGNSNLEPYYVSANEVNDVDESQVNPNQCVSPESGHPSVTIINSNVESGQEKEDDYADIDEAVNLDQLECPSSEDYVEIGDDEERVETEQKKSPKESKETGKPCLPLLNPRNCQPRFRLCAITVPADMDLSGTEHTNRLVLADTSDALEDDTDEEGHIVPYFEDLDTQRDNISDEHVYEEAGLDSEGENFLSLERKSIVTRSRSLSGKVPGYVPETVPEEPGTECLTHDYYTVSLDESHGILRISEDVDFNHVVPSSKHRGFNIYPRSFSMEGRDVPMNAYRENECSPGEEGRMKRIDDNLSLPCVITSSGSFSQKSHQASSGMSTPTSVVDIPPPFELAYITKKPITKSSPSLLIENDSSEKQKKKKTSFKRFLALKFKRKTESKDTNFPSSRSSSESSHHGPFRFRAMEKKSAGSSPQLLCKSGKLQRSSDSLTTFLFYNDGPCRKSTNKTNNRRVSRVESFEDRSGPPFMPLPLTKLRSISFPSADTSDYENIPALSSDYENVPVPPRRPVHVGTFTEFFDDPNRGHSTSNENDGYVDMSSFAGFDSKPQTPEQDSESAYTEPFRVCPLSGRMVRETMAEEDQGRTSEDDDGCTDHSYDRHTDGRSRAFYIAKDLVESEKIHVKGLRLLHEDFRAAVGGAVGEDGQPILKEEKLMEILNLLPEVYLLHCHLLDELENRMLQWEESPRMADIFLTRQAEFSIFMPYVAQYDRNMTLLDDSRHRSPAFSSIARQFEHQSPLGGNVPLKYQLLQVVIRILQYRMLLTDYLNNLSPDSKEYEDTQAALGIVSDVADQANDSLRQGENLLRLVNIEYSIRGQRDLLRPGRVFVKEGTLMKVSRKCRQPRHLFLMNDILLYTYPQQDGKYRLKNTLSLTGLKVSKPTIENVQNVLKIETAEVSITLSASSYSEREDWFHSLSRTVADHARSLGVFSSSSSEPREKLWASLGEQPPTLVPVSHVMMCMCCSSDFSLTLRRHHCQACGKIVCRSCSRNKYPLKYLRDRMGKVCDYCYAELRKRGGGVPGTVGGASPQPSRASRPLSAVFQNIYPPSLWRPRRSTPNLNQVAASTEGSTMSGTLQRRKRSKRNWKRLWFLIKDKVLYTFSTREDKEAAESLPLQGFTVKLPEKPEGDEASSVFQLYHKKTLYCTFRAEDTHTARRWVNAMEEATVL</sequence>
<dbReference type="STRING" id="1676925.ENSPKIP00000002019"/>
<dbReference type="InterPro" id="IPR011993">
    <property type="entry name" value="PH-like_dom_sf"/>
</dbReference>
<dbReference type="SUPFAM" id="SSF48065">
    <property type="entry name" value="DBL homology domain (DH-domain)"/>
    <property type="match status" value="1"/>
</dbReference>
<evidence type="ECO:0000313" key="14">
    <source>
        <dbReference type="Proteomes" id="UP000261540"/>
    </source>
</evidence>
<accession>A0A3B3Q870</accession>
<dbReference type="SMART" id="SM00064">
    <property type="entry name" value="FYVE"/>
    <property type="match status" value="1"/>
</dbReference>
<keyword evidence="2" id="KW-0963">Cytoplasm</keyword>
<protein>
    <submittedName>
        <fullName evidence="13">FYVE, RhoGEF and PH domain containing 5a</fullName>
    </submittedName>
</protein>
<evidence type="ECO:0000256" key="8">
    <source>
        <dbReference type="PROSITE-ProRule" id="PRU00091"/>
    </source>
</evidence>
<proteinExistence type="predicted"/>
<dbReference type="SMART" id="SM00233">
    <property type="entry name" value="PH"/>
    <property type="match status" value="2"/>
</dbReference>
<dbReference type="RefSeq" id="XP_023659886.1">
    <property type="nucleotide sequence ID" value="XM_023804118.2"/>
</dbReference>
<dbReference type="GO" id="GO:0008270">
    <property type="term" value="F:zinc ion binding"/>
    <property type="evidence" value="ECO:0007669"/>
    <property type="project" value="UniProtKB-KW"/>
</dbReference>
<dbReference type="GeneID" id="111839849"/>
<evidence type="ECO:0000256" key="4">
    <source>
        <dbReference type="ARBA" id="ARBA00022723"/>
    </source>
</evidence>
<dbReference type="InterPro" id="IPR051092">
    <property type="entry name" value="FYVE_RhoGEF_PH"/>
</dbReference>
<evidence type="ECO:0000256" key="9">
    <source>
        <dbReference type="SAM" id="MobiDB-lite"/>
    </source>
</evidence>
<feature type="region of interest" description="Disordered" evidence="9">
    <location>
        <begin position="31"/>
        <end position="76"/>
    </location>
</feature>
<feature type="compositionally biased region" description="Basic and acidic residues" evidence="9">
    <location>
        <begin position="194"/>
        <end position="228"/>
    </location>
</feature>
<organism evidence="13 14">
    <name type="scientific">Paramormyrops kingsleyae</name>
    <dbReference type="NCBI Taxonomy" id="1676925"/>
    <lineage>
        <taxon>Eukaryota</taxon>
        <taxon>Metazoa</taxon>
        <taxon>Chordata</taxon>
        <taxon>Craniata</taxon>
        <taxon>Vertebrata</taxon>
        <taxon>Euteleostomi</taxon>
        <taxon>Actinopterygii</taxon>
        <taxon>Neopterygii</taxon>
        <taxon>Teleostei</taxon>
        <taxon>Osteoglossocephala</taxon>
        <taxon>Osteoglossomorpha</taxon>
        <taxon>Osteoglossiformes</taxon>
        <taxon>Mormyridae</taxon>
        <taxon>Paramormyrops</taxon>
    </lineage>
</organism>
<evidence type="ECO:0000256" key="2">
    <source>
        <dbReference type="ARBA" id="ARBA00022490"/>
    </source>
</evidence>
<dbReference type="Gene3D" id="2.30.29.30">
    <property type="entry name" value="Pleckstrin-homology domain (PH domain)/Phosphotyrosine-binding domain (PTB)"/>
    <property type="match status" value="2"/>
</dbReference>
<comment type="subcellular location">
    <subcellularLocation>
        <location evidence="1">Cytoplasm</location>
        <location evidence="1">Cytoskeleton</location>
    </subcellularLocation>
</comment>
<keyword evidence="6" id="KW-0862">Zinc</keyword>
<dbReference type="InterPro" id="IPR035899">
    <property type="entry name" value="DBL_dom_sf"/>
</dbReference>
<reference evidence="13" key="2">
    <citation type="submission" date="2025-09" db="UniProtKB">
        <authorList>
            <consortium name="Ensembl"/>
        </authorList>
    </citation>
    <scope>IDENTIFICATION</scope>
</reference>
<feature type="compositionally biased region" description="Polar residues" evidence="9">
    <location>
        <begin position="904"/>
        <end position="915"/>
    </location>
</feature>
<evidence type="ECO:0000313" key="13">
    <source>
        <dbReference type="Ensembl" id="ENSPKIP00000002019.1"/>
    </source>
</evidence>
<keyword evidence="14" id="KW-1185">Reference proteome</keyword>
<feature type="region of interest" description="Disordered" evidence="9">
    <location>
        <begin position="876"/>
        <end position="919"/>
    </location>
</feature>
<dbReference type="Pfam" id="PF00169">
    <property type="entry name" value="PH"/>
    <property type="match status" value="2"/>
</dbReference>
<feature type="region of interest" description="Disordered" evidence="9">
    <location>
        <begin position="194"/>
        <end position="253"/>
    </location>
</feature>
<dbReference type="PANTHER" id="PTHR12673">
    <property type="entry name" value="FACIOGENITAL DYSPLASIA PROTEIN"/>
    <property type="match status" value="1"/>
</dbReference>
<feature type="compositionally biased region" description="Polar residues" evidence="9">
    <location>
        <begin position="243"/>
        <end position="252"/>
    </location>
</feature>
<evidence type="ECO:0000259" key="11">
    <source>
        <dbReference type="PROSITE" id="PS50010"/>
    </source>
</evidence>
<dbReference type="PROSITE" id="PS50010">
    <property type="entry name" value="DH_2"/>
    <property type="match status" value="1"/>
</dbReference>
<feature type="compositionally biased region" description="Basic and acidic residues" evidence="9">
    <location>
        <begin position="440"/>
        <end position="454"/>
    </location>
</feature>
<dbReference type="GO" id="GO:0005856">
    <property type="term" value="C:cytoskeleton"/>
    <property type="evidence" value="ECO:0007669"/>
    <property type="project" value="UniProtKB-SubCell"/>
</dbReference>
<dbReference type="InterPro" id="IPR000219">
    <property type="entry name" value="DH_dom"/>
</dbReference>
<dbReference type="GeneTree" id="ENSGT00940000157922"/>
<evidence type="ECO:0000259" key="10">
    <source>
        <dbReference type="PROSITE" id="PS50003"/>
    </source>
</evidence>
<dbReference type="SUPFAM" id="SSF50729">
    <property type="entry name" value="PH domain-like"/>
    <property type="match status" value="2"/>
</dbReference>
<dbReference type="PANTHER" id="PTHR12673:SF13">
    <property type="entry name" value="FYVE, RHOGEF AND PH DOMAIN-CONTAINING PROTEIN 5"/>
    <property type="match status" value="1"/>
</dbReference>
<dbReference type="InterPro" id="IPR000306">
    <property type="entry name" value="Znf_FYVE"/>
</dbReference>
<dbReference type="InterPro" id="IPR001849">
    <property type="entry name" value="PH_domain"/>
</dbReference>
<reference evidence="13" key="1">
    <citation type="submission" date="2025-08" db="UniProtKB">
        <authorList>
            <consortium name="Ensembl"/>
        </authorList>
    </citation>
    <scope>IDENTIFICATION</scope>
</reference>
<feature type="compositionally biased region" description="Acidic residues" evidence="9">
    <location>
        <begin position="229"/>
        <end position="242"/>
    </location>
</feature>
<feature type="domain" description="PH" evidence="10">
    <location>
        <begin position="1182"/>
        <end position="1276"/>
    </location>
</feature>
<evidence type="ECO:0000256" key="7">
    <source>
        <dbReference type="ARBA" id="ARBA00023212"/>
    </source>
</evidence>
<dbReference type="PROSITE" id="PS50178">
    <property type="entry name" value="ZF_FYVE"/>
    <property type="match status" value="1"/>
</dbReference>
<feature type="region of interest" description="Disordered" evidence="9">
    <location>
        <begin position="934"/>
        <end position="955"/>
    </location>
</feature>
<dbReference type="Ensembl" id="ENSPKIT00000025955.1">
    <property type="protein sequence ID" value="ENSPKIP00000002019.1"/>
    <property type="gene ID" value="ENSPKIG00000020076.1"/>
</dbReference>
<feature type="domain" description="DH" evidence="11">
    <location>
        <begin position="963"/>
        <end position="1153"/>
    </location>
</feature>
<keyword evidence="4" id="KW-0479">Metal-binding</keyword>
<dbReference type="SMART" id="SM00325">
    <property type="entry name" value="RhoGEF"/>
    <property type="match status" value="1"/>
</dbReference>
<dbReference type="Gene3D" id="3.30.40.10">
    <property type="entry name" value="Zinc/RING finger domain, C3HC4 (zinc finger)"/>
    <property type="match status" value="1"/>
</dbReference>
<evidence type="ECO:0000256" key="1">
    <source>
        <dbReference type="ARBA" id="ARBA00004245"/>
    </source>
</evidence>